<evidence type="ECO:0000259" key="3">
    <source>
        <dbReference type="Pfam" id="PF00172"/>
    </source>
</evidence>
<sequence>MGVPILDVRVNVAKQAYAAAATRYSPRKRRDYYRPALLAPRAAIAAIWRDIVVSVAGARAIPALFEVTTWWRPCLDEAGLSEQNMGIDEGAASVQRPPSLALKAKRNRPIKHKKQLKREETYKHGETSPRANKSTSPVTNVLVVLRHVVFHATVFMLNGNLCKSWLQPSVSYSWLASQADPEAVLHVDAGRKGIRKCDRATPDCKQCKKSGLPCGGYGRDLTFVHSTVQWIAPGSREGENLSRPAGRPWLTRYAKTYNDSKPGLPDPLVRSAREQLYLGHLWDVMLPREQQVAVGTARPGAQNWATLITQLYDKEPGLRHVVIATAMGCLASLGTGRQEMLAKALETYTQAAREIGKALQRQTAYKSDGLVVASALMASFDLVFVANDEPTVLAWSGHSEGQLAMFLARGPEAFAGGVAHQLFADSRINMAMLAIGTRKSSPLNDHRWKTIPWTTQNKSMKDCLMDILLDIPTLLEQLTILLAFPGSIAGDVGRTRLRNSCEEVESALNRWSLQFGTQILKFDYTVTGLPLPTPHGGAEFSLLHLSIVYWFIGMMLFSVKGLALNLSSPGDVEMIQVDVLARKCGRAIPLLFEPSAGLSQNISGLMALSIAMRYFAVMELPGQQSEEARNLQALLKQRLAGTSVYRLLKRMNGGRDAFMGQGYDPKRTQYLQLSLWF</sequence>
<evidence type="ECO:0000256" key="1">
    <source>
        <dbReference type="ARBA" id="ARBA00023242"/>
    </source>
</evidence>
<dbReference type="GO" id="GO:0000981">
    <property type="term" value="F:DNA-binding transcription factor activity, RNA polymerase II-specific"/>
    <property type="evidence" value="ECO:0007669"/>
    <property type="project" value="InterPro"/>
</dbReference>
<feature type="compositionally biased region" description="Basic and acidic residues" evidence="2">
    <location>
        <begin position="117"/>
        <end position="127"/>
    </location>
</feature>
<keyword evidence="1" id="KW-0539">Nucleus</keyword>
<protein>
    <recommendedName>
        <fullName evidence="3">Zn(2)-C6 fungal-type domain-containing protein</fullName>
    </recommendedName>
</protein>
<evidence type="ECO:0000313" key="5">
    <source>
        <dbReference type="Proteomes" id="UP000245956"/>
    </source>
</evidence>
<dbReference type="GO" id="GO:0008270">
    <property type="term" value="F:zinc ion binding"/>
    <property type="evidence" value="ECO:0007669"/>
    <property type="project" value="InterPro"/>
</dbReference>
<proteinExistence type="predicted"/>
<dbReference type="Pfam" id="PF00172">
    <property type="entry name" value="Zn_clus"/>
    <property type="match status" value="1"/>
</dbReference>
<feature type="domain" description="Zn(2)-C6 fungal-type" evidence="3">
    <location>
        <begin position="194"/>
        <end position="217"/>
    </location>
</feature>
<dbReference type="InterPro" id="IPR001138">
    <property type="entry name" value="Zn2Cys6_DnaBD"/>
</dbReference>
<evidence type="ECO:0000256" key="2">
    <source>
        <dbReference type="SAM" id="MobiDB-lite"/>
    </source>
</evidence>
<gene>
    <name evidence="4" type="ORF">PCL_06788</name>
</gene>
<dbReference type="Proteomes" id="UP000245956">
    <property type="component" value="Unassembled WGS sequence"/>
</dbReference>
<name>A0A2U3DU83_PURLI</name>
<accession>A0A2U3DU83</accession>
<dbReference type="PANTHER" id="PTHR38111:SF11">
    <property type="entry name" value="TRANSCRIPTION FACTOR DOMAIN-CONTAINING PROTEIN-RELATED"/>
    <property type="match status" value="1"/>
</dbReference>
<dbReference type="CDD" id="cd00067">
    <property type="entry name" value="GAL4"/>
    <property type="match status" value="1"/>
</dbReference>
<comment type="caution">
    <text evidence="4">The sequence shown here is derived from an EMBL/GenBank/DDBJ whole genome shotgun (WGS) entry which is preliminary data.</text>
</comment>
<reference evidence="4 5" key="1">
    <citation type="journal article" date="2016" name="Front. Microbiol.">
        <title>Genome and transcriptome sequences reveal the specific parasitism of the nematophagous Purpureocillium lilacinum 36-1.</title>
        <authorList>
            <person name="Xie J."/>
            <person name="Li S."/>
            <person name="Mo C."/>
            <person name="Xiao X."/>
            <person name="Peng D."/>
            <person name="Wang G."/>
            <person name="Xiao Y."/>
        </authorList>
    </citation>
    <scope>NUCLEOTIDE SEQUENCE [LARGE SCALE GENOMIC DNA]</scope>
    <source>
        <strain evidence="4 5">36-1</strain>
    </source>
</reference>
<feature type="region of interest" description="Disordered" evidence="2">
    <location>
        <begin position="112"/>
        <end position="134"/>
    </location>
</feature>
<dbReference type="AlphaFoldDB" id="A0A2U3DU83"/>
<dbReference type="InterPro" id="IPR053178">
    <property type="entry name" value="Osmoadaptation_assoc"/>
</dbReference>
<organism evidence="4 5">
    <name type="scientific">Purpureocillium lilacinum</name>
    <name type="common">Paecilomyces lilacinus</name>
    <dbReference type="NCBI Taxonomy" id="33203"/>
    <lineage>
        <taxon>Eukaryota</taxon>
        <taxon>Fungi</taxon>
        <taxon>Dikarya</taxon>
        <taxon>Ascomycota</taxon>
        <taxon>Pezizomycotina</taxon>
        <taxon>Sordariomycetes</taxon>
        <taxon>Hypocreomycetidae</taxon>
        <taxon>Hypocreales</taxon>
        <taxon>Ophiocordycipitaceae</taxon>
        <taxon>Purpureocillium</taxon>
    </lineage>
</organism>
<dbReference type="PANTHER" id="PTHR38111">
    <property type="entry name" value="ZN(2)-C6 FUNGAL-TYPE DOMAIN-CONTAINING PROTEIN-RELATED"/>
    <property type="match status" value="1"/>
</dbReference>
<dbReference type="EMBL" id="LCWV01000030">
    <property type="protein sequence ID" value="PWI65817.1"/>
    <property type="molecule type" value="Genomic_DNA"/>
</dbReference>
<evidence type="ECO:0000313" key="4">
    <source>
        <dbReference type="EMBL" id="PWI65817.1"/>
    </source>
</evidence>